<comment type="caution">
    <text evidence="2">The sequence shown here is derived from an EMBL/GenBank/DDBJ whole genome shotgun (WGS) entry which is preliminary data.</text>
</comment>
<name>A0A9D1QRI9_9LACO</name>
<evidence type="ECO:0000313" key="2">
    <source>
        <dbReference type="EMBL" id="HIW71688.1"/>
    </source>
</evidence>
<feature type="transmembrane region" description="Helical" evidence="1">
    <location>
        <begin position="21"/>
        <end position="39"/>
    </location>
</feature>
<sequence>MTSFNQTFRATIHPKLRTVNAFLFFNLLAVILTMLYAIWENGFTNLEMIGPVVLWGGLFCLAAFVRVTLKSERVLVSDTYRLLPVSEWVLYLANLATSFVALVYMGLVQLVLLVIGSAMNGSAVRAWIRQYMNLNLTAADWHQFQVYGLSICGYAIAILLWSWVFITLIHFATDAISAFIPGSSQRIVKGILAVLLTWGVIAFLNWVGALAGKLIRLISNVGTFNMAFNFVTIIAAIVVVSLLNVYLMKHWVEARY</sequence>
<gene>
    <name evidence="2" type="ORF">H9875_03585</name>
</gene>
<keyword evidence="1" id="KW-0812">Transmembrane</keyword>
<evidence type="ECO:0000256" key="1">
    <source>
        <dbReference type="SAM" id="Phobius"/>
    </source>
</evidence>
<reference evidence="2" key="1">
    <citation type="journal article" date="2021" name="PeerJ">
        <title>Extensive microbial diversity within the chicken gut microbiome revealed by metagenomics and culture.</title>
        <authorList>
            <person name="Gilroy R."/>
            <person name="Ravi A."/>
            <person name="Getino M."/>
            <person name="Pursley I."/>
            <person name="Horton D.L."/>
            <person name="Alikhan N.F."/>
            <person name="Baker D."/>
            <person name="Gharbi K."/>
            <person name="Hall N."/>
            <person name="Watson M."/>
            <person name="Adriaenssens E.M."/>
            <person name="Foster-Nyarko E."/>
            <person name="Jarju S."/>
            <person name="Secka A."/>
            <person name="Antonio M."/>
            <person name="Oren A."/>
            <person name="Chaudhuri R.R."/>
            <person name="La Ragione R."/>
            <person name="Hildebrand F."/>
            <person name="Pallen M.J."/>
        </authorList>
    </citation>
    <scope>NUCLEOTIDE SEQUENCE</scope>
    <source>
        <strain evidence="2">CHK173-259</strain>
    </source>
</reference>
<protein>
    <submittedName>
        <fullName evidence="2">Uncharacterized protein</fullName>
    </submittedName>
</protein>
<feature type="transmembrane region" description="Helical" evidence="1">
    <location>
        <begin position="227"/>
        <end position="247"/>
    </location>
</feature>
<dbReference type="Proteomes" id="UP000886822">
    <property type="component" value="Unassembled WGS sequence"/>
</dbReference>
<feature type="transmembrane region" description="Helical" evidence="1">
    <location>
        <begin position="144"/>
        <end position="166"/>
    </location>
</feature>
<feature type="transmembrane region" description="Helical" evidence="1">
    <location>
        <begin position="51"/>
        <end position="69"/>
    </location>
</feature>
<proteinExistence type="predicted"/>
<feature type="transmembrane region" description="Helical" evidence="1">
    <location>
        <begin position="89"/>
        <end position="115"/>
    </location>
</feature>
<feature type="transmembrane region" description="Helical" evidence="1">
    <location>
        <begin position="187"/>
        <end position="207"/>
    </location>
</feature>
<keyword evidence="1" id="KW-1133">Transmembrane helix</keyword>
<evidence type="ECO:0000313" key="3">
    <source>
        <dbReference type="Proteomes" id="UP000886822"/>
    </source>
</evidence>
<keyword evidence="1" id="KW-0472">Membrane</keyword>
<dbReference type="EMBL" id="DXGJ01000028">
    <property type="protein sequence ID" value="HIW71688.1"/>
    <property type="molecule type" value="Genomic_DNA"/>
</dbReference>
<accession>A0A9D1QRI9</accession>
<reference evidence="2" key="2">
    <citation type="submission" date="2021-04" db="EMBL/GenBank/DDBJ databases">
        <authorList>
            <person name="Gilroy R."/>
        </authorList>
    </citation>
    <scope>NUCLEOTIDE SEQUENCE</scope>
    <source>
        <strain evidence="2">CHK173-259</strain>
    </source>
</reference>
<organism evidence="2 3">
    <name type="scientific">Candidatus Levilactobacillus faecigallinarum</name>
    <dbReference type="NCBI Taxonomy" id="2838638"/>
    <lineage>
        <taxon>Bacteria</taxon>
        <taxon>Bacillati</taxon>
        <taxon>Bacillota</taxon>
        <taxon>Bacilli</taxon>
        <taxon>Lactobacillales</taxon>
        <taxon>Lactobacillaceae</taxon>
        <taxon>Levilactobacillus</taxon>
    </lineage>
</organism>
<dbReference type="AlphaFoldDB" id="A0A9D1QRI9"/>